<reference evidence="2" key="1">
    <citation type="journal article" date="2019" name="Int. J. Syst. Evol. Microbiol.">
        <title>The Global Catalogue of Microorganisms (GCM) 10K type strain sequencing project: providing services to taxonomists for standard genome sequencing and annotation.</title>
        <authorList>
            <consortium name="The Broad Institute Genomics Platform"/>
            <consortium name="The Broad Institute Genome Sequencing Center for Infectious Disease"/>
            <person name="Wu L."/>
            <person name="Ma J."/>
        </authorList>
    </citation>
    <scope>NUCLEOTIDE SEQUENCE [LARGE SCALE GENOMIC DNA]</scope>
    <source>
        <strain evidence="2">TBRC 1826</strain>
    </source>
</reference>
<dbReference type="Proteomes" id="UP001595847">
    <property type="component" value="Unassembled WGS sequence"/>
</dbReference>
<protein>
    <submittedName>
        <fullName evidence="1">Uncharacterized protein</fullName>
    </submittedName>
</protein>
<gene>
    <name evidence="1" type="ORF">ACFOVU_25865</name>
</gene>
<dbReference type="EMBL" id="JBHSBH010000015">
    <property type="protein sequence ID" value="MFC3999364.1"/>
    <property type="molecule type" value="Genomic_DNA"/>
</dbReference>
<proteinExistence type="predicted"/>
<comment type="caution">
    <text evidence="1">The sequence shown here is derived from an EMBL/GenBank/DDBJ whole genome shotgun (WGS) entry which is preliminary data.</text>
</comment>
<evidence type="ECO:0000313" key="1">
    <source>
        <dbReference type="EMBL" id="MFC3999364.1"/>
    </source>
</evidence>
<organism evidence="1 2">
    <name type="scientific">Nocardiopsis sediminis</name>
    <dbReference type="NCBI Taxonomy" id="1778267"/>
    <lineage>
        <taxon>Bacteria</taxon>
        <taxon>Bacillati</taxon>
        <taxon>Actinomycetota</taxon>
        <taxon>Actinomycetes</taxon>
        <taxon>Streptosporangiales</taxon>
        <taxon>Nocardiopsidaceae</taxon>
        <taxon>Nocardiopsis</taxon>
    </lineage>
</organism>
<keyword evidence="2" id="KW-1185">Reference proteome</keyword>
<evidence type="ECO:0000313" key="2">
    <source>
        <dbReference type="Proteomes" id="UP001595847"/>
    </source>
</evidence>
<sequence>MTAQWFWEPDWQAGELEASEQIAAGLTQDFEDAEAMFDALEAER</sequence>
<accession>A0ABV8FVF6</accession>
<dbReference type="RefSeq" id="WP_378537757.1">
    <property type="nucleotide sequence ID" value="NZ_JBHSBH010000015.1"/>
</dbReference>
<name>A0ABV8FVF6_9ACTN</name>